<proteinExistence type="predicted"/>
<feature type="region of interest" description="Disordered" evidence="1">
    <location>
        <begin position="1"/>
        <end position="61"/>
    </location>
</feature>
<organism evidence="2 3">
    <name type="scientific">Leucobacter luti</name>
    <dbReference type="NCBI Taxonomy" id="340320"/>
    <lineage>
        <taxon>Bacteria</taxon>
        <taxon>Bacillati</taxon>
        <taxon>Actinomycetota</taxon>
        <taxon>Actinomycetes</taxon>
        <taxon>Micrococcales</taxon>
        <taxon>Microbacteriaceae</taxon>
        <taxon>Leucobacter</taxon>
    </lineage>
</organism>
<accession>A0A4R6S506</accession>
<feature type="compositionally biased region" description="Low complexity" evidence="1">
    <location>
        <begin position="14"/>
        <end position="40"/>
    </location>
</feature>
<dbReference type="RefSeq" id="WP_133615765.1">
    <property type="nucleotide sequence ID" value="NZ_SNYA01000002.1"/>
</dbReference>
<gene>
    <name evidence="2" type="ORF">EDF62_0614</name>
</gene>
<comment type="caution">
    <text evidence="2">The sequence shown here is derived from an EMBL/GenBank/DDBJ whole genome shotgun (WGS) entry which is preliminary data.</text>
</comment>
<keyword evidence="3" id="KW-1185">Reference proteome</keyword>
<reference evidence="2 3" key="1">
    <citation type="submission" date="2019-03" db="EMBL/GenBank/DDBJ databases">
        <title>Genomic analyses of the natural microbiome of Caenorhabditis elegans.</title>
        <authorList>
            <person name="Samuel B."/>
        </authorList>
    </citation>
    <scope>NUCLEOTIDE SEQUENCE [LARGE SCALE GENOMIC DNA]</scope>
    <source>
        <strain evidence="2 3">JUb18</strain>
    </source>
</reference>
<protein>
    <submittedName>
        <fullName evidence="2">Uncharacterized protein</fullName>
    </submittedName>
</protein>
<dbReference type="AlphaFoldDB" id="A0A4R6S506"/>
<evidence type="ECO:0000256" key="1">
    <source>
        <dbReference type="SAM" id="MobiDB-lite"/>
    </source>
</evidence>
<name>A0A4R6S506_9MICO</name>
<dbReference type="EMBL" id="SNYA01000002">
    <property type="protein sequence ID" value="TDP94207.1"/>
    <property type="molecule type" value="Genomic_DNA"/>
</dbReference>
<feature type="compositionally biased region" description="Pro residues" evidence="1">
    <location>
        <begin position="41"/>
        <end position="52"/>
    </location>
</feature>
<evidence type="ECO:0000313" key="3">
    <source>
        <dbReference type="Proteomes" id="UP000295601"/>
    </source>
</evidence>
<dbReference type="Proteomes" id="UP000295601">
    <property type="component" value="Unassembled WGS sequence"/>
</dbReference>
<evidence type="ECO:0000313" key="2">
    <source>
        <dbReference type="EMBL" id="TDP94207.1"/>
    </source>
</evidence>
<dbReference type="OrthoDB" id="5125441at2"/>
<sequence length="105" mass="10226">MSDFEANGGGSGSGAVRPGPRPGAPVSAPAAPVAPVSSPAPASPASPAPPASPAASAAPLAHGEESLLSRIDLIEAQPLPQRADGFAQLHDELLAELQRGDHGGV</sequence>